<reference evidence="4 5" key="1">
    <citation type="submission" date="2024-03" db="EMBL/GenBank/DDBJ databases">
        <title>The Acrasis kona genome and developmental transcriptomes reveal deep origins of eukaryotic multicellular pathways.</title>
        <authorList>
            <person name="Sheikh S."/>
            <person name="Fu C.-J."/>
            <person name="Brown M.W."/>
            <person name="Baldauf S.L."/>
        </authorList>
    </citation>
    <scope>NUCLEOTIDE SEQUENCE [LARGE SCALE GENOMIC DNA]</scope>
    <source>
        <strain evidence="4 5">ATCC MYA-3509</strain>
    </source>
</reference>
<evidence type="ECO:0000256" key="3">
    <source>
        <dbReference type="PROSITE-ProRule" id="PRU00339"/>
    </source>
</evidence>
<dbReference type="SMART" id="SM00028">
    <property type="entry name" value="TPR"/>
    <property type="match status" value="4"/>
</dbReference>
<keyword evidence="1" id="KW-0677">Repeat</keyword>
<dbReference type="EMBL" id="JAOPGA020000370">
    <property type="protein sequence ID" value="KAL0478369.1"/>
    <property type="molecule type" value="Genomic_DNA"/>
</dbReference>
<gene>
    <name evidence="4" type="ORF">AKO1_008608</name>
</gene>
<dbReference type="InterPro" id="IPR013105">
    <property type="entry name" value="TPR_2"/>
</dbReference>
<feature type="repeat" description="TPR" evidence="3">
    <location>
        <begin position="596"/>
        <end position="629"/>
    </location>
</feature>
<sequence length="853" mass="98689">MDDLELSVLLCDERILKQKWESHDELRDVALMICTGDLKGAYNWVQSTHPFNSQQLKDTKTTSEIYKLLNDEIINIPPRTAMLMSATLLAIYVQENYTGPATDLPVHPFHLEDDFQAEAIEEISNEGEGTFEMLKKPHYLLTVKALLSREDVKDDTYVWWRARYATLHQRILEHDVISLCKICVSSYDQLEKTYADHPDAQLRARFHLERGLMYNCNQSSTQPKQIVDCFKSAQNATNLSVELTGIMGVRTKYQTKSSSQLILNVLTNTKPDETTPSLAEKKTKSEKVALEEDTILLDGIKTTEGEREIRDLMHVDLCTLLCLCINTKNQNPDDGLTTEQMIPYVTYVLDNGNHNWLIYSCALLLRSRLEKERSRTVERSCLQLQALVDQINDKEPSFVDRYRWFYTTPYPSILELQRELGRSYMELGMLESARELFESLRMYDEVISCLIVVEKEGSATRLIFEQLEASSRVALQRKAKLLCIMGDLRQGDVKPLQDDLITKYSKWIHQTPIDYYRAAWEISGNRFSRAMRSIGNFYYKQEKYKEAVEAFEKSLSITPLYPMTWFMMGCAAMQIEEWEKSAEAFTRVVQQEPEDTESWNNLATIFLRNNDFAKAHSALQRSLKNNINSWRVWSNFLYTSLHTKDLSNAIYALTRMVSLKGDKDIDVNVLFEFCQHLYDEAVRGANIQGLKIQIQQCFDGITEKIANNPKIWEAYSFYYDLLSQLSLKKYEKNKNVEDLLEANAYIEVMIHKKQSMLRSCQISGWEKDKGKFLNVAHAAYYLAVGQEKAGDALEHLSQVTRSDGKLPKKQKLIAASMMLKPIWKRTMEQFSTLPEWIKLKNKCDEIEAKIKSL</sequence>
<dbReference type="InterPro" id="IPR011990">
    <property type="entry name" value="TPR-like_helical_dom_sf"/>
</dbReference>
<comment type="caution">
    <text evidence="4">The sequence shown here is derived from an EMBL/GenBank/DDBJ whole genome shotgun (WGS) entry which is preliminary data.</text>
</comment>
<keyword evidence="2 3" id="KW-0802">TPR repeat</keyword>
<name>A0AAW2YMN5_9EUKA</name>
<protein>
    <submittedName>
        <fullName evidence="4">Tetratricopeptide repeat protein</fullName>
    </submittedName>
</protein>
<evidence type="ECO:0000313" key="4">
    <source>
        <dbReference type="EMBL" id="KAL0478369.1"/>
    </source>
</evidence>
<evidence type="ECO:0000256" key="1">
    <source>
        <dbReference type="ARBA" id="ARBA00022737"/>
    </source>
</evidence>
<dbReference type="InterPro" id="IPR019734">
    <property type="entry name" value="TPR_rpt"/>
</dbReference>
<feature type="repeat" description="TPR" evidence="3">
    <location>
        <begin position="528"/>
        <end position="561"/>
    </location>
</feature>
<dbReference type="PROSITE" id="PS50293">
    <property type="entry name" value="TPR_REGION"/>
    <property type="match status" value="1"/>
</dbReference>
<dbReference type="InterPro" id="IPR044244">
    <property type="entry name" value="TTC27/Emw1"/>
</dbReference>
<dbReference type="SUPFAM" id="SSF48452">
    <property type="entry name" value="TPR-like"/>
    <property type="match status" value="1"/>
</dbReference>
<dbReference type="PANTHER" id="PTHR16193">
    <property type="entry name" value="TETRATRICOPEPTIDE REPEAT PROTEIN 27"/>
    <property type="match status" value="1"/>
</dbReference>
<evidence type="ECO:0000313" key="5">
    <source>
        <dbReference type="Proteomes" id="UP001431209"/>
    </source>
</evidence>
<dbReference type="Pfam" id="PF07719">
    <property type="entry name" value="TPR_2"/>
    <property type="match status" value="1"/>
</dbReference>
<dbReference type="PROSITE" id="PS50005">
    <property type="entry name" value="TPR"/>
    <property type="match status" value="3"/>
</dbReference>
<dbReference type="Pfam" id="PF13432">
    <property type="entry name" value="TPR_16"/>
    <property type="match status" value="1"/>
</dbReference>
<dbReference type="AlphaFoldDB" id="A0AAW2YMN5"/>
<dbReference type="PANTHER" id="PTHR16193:SF0">
    <property type="entry name" value="TETRATRICOPEPTIDE REPEAT PROTEIN 27"/>
    <property type="match status" value="1"/>
</dbReference>
<evidence type="ECO:0000256" key="2">
    <source>
        <dbReference type="ARBA" id="ARBA00022803"/>
    </source>
</evidence>
<dbReference type="Gene3D" id="1.25.40.10">
    <property type="entry name" value="Tetratricopeptide repeat domain"/>
    <property type="match status" value="1"/>
</dbReference>
<accession>A0AAW2YMN5</accession>
<keyword evidence="5" id="KW-1185">Reference proteome</keyword>
<dbReference type="Proteomes" id="UP001431209">
    <property type="component" value="Unassembled WGS sequence"/>
</dbReference>
<feature type="repeat" description="TPR" evidence="3">
    <location>
        <begin position="562"/>
        <end position="595"/>
    </location>
</feature>
<organism evidence="4 5">
    <name type="scientific">Acrasis kona</name>
    <dbReference type="NCBI Taxonomy" id="1008807"/>
    <lineage>
        <taxon>Eukaryota</taxon>
        <taxon>Discoba</taxon>
        <taxon>Heterolobosea</taxon>
        <taxon>Tetramitia</taxon>
        <taxon>Eutetramitia</taxon>
        <taxon>Acrasidae</taxon>
        <taxon>Acrasis</taxon>
    </lineage>
</organism>
<proteinExistence type="predicted"/>